<reference evidence="1" key="1">
    <citation type="journal article" date="2021" name="ISME J.">
        <title>Fine-scale metabolic discontinuity in a stratified prokaryote microbiome of a Red Sea deep halocline.</title>
        <authorList>
            <person name="Michoud G."/>
            <person name="Ngugi D.K."/>
            <person name="Barozzi A."/>
            <person name="Merlino G."/>
            <person name="Calleja M.L."/>
            <person name="Delgado-Huertas A."/>
            <person name="Moran X.A.G."/>
            <person name="Daffonchio D."/>
        </authorList>
    </citation>
    <scope>NUCLEOTIDE SEQUENCE</scope>
    <source>
        <strain evidence="1">SuakinDeep_MAG55_1</strain>
    </source>
</reference>
<accession>A0A941W0D6</accession>
<proteinExistence type="predicted"/>
<sequence length="85" mass="9815">MSIAATANEINKEAFEVLFRELGVSRTIRFINQYSVGNGNYIEMKDKIFNGMTVEDIVSEIKHRTEKIPKKKLKLARKRTKKIKG</sequence>
<name>A0A941W0D6_9BACT</name>
<organism evidence="1 2">
    <name type="scientific">Candidatus Scalindua arabica</name>
    <dbReference type="NCBI Taxonomy" id="1127984"/>
    <lineage>
        <taxon>Bacteria</taxon>
        <taxon>Pseudomonadati</taxon>
        <taxon>Planctomycetota</taxon>
        <taxon>Candidatus Brocadiia</taxon>
        <taxon>Candidatus Brocadiales</taxon>
        <taxon>Candidatus Scalinduaceae</taxon>
        <taxon>Candidatus Scalindua</taxon>
    </lineage>
</organism>
<dbReference type="AlphaFoldDB" id="A0A941W0D6"/>
<comment type="caution">
    <text evidence="1">The sequence shown here is derived from an EMBL/GenBank/DDBJ whole genome shotgun (WGS) entry which is preliminary data.</text>
</comment>
<evidence type="ECO:0000313" key="1">
    <source>
        <dbReference type="EMBL" id="MBS1257227.1"/>
    </source>
</evidence>
<evidence type="ECO:0000313" key="2">
    <source>
        <dbReference type="Proteomes" id="UP000722750"/>
    </source>
</evidence>
<dbReference type="EMBL" id="JAANXD010000016">
    <property type="protein sequence ID" value="MBS1257227.1"/>
    <property type="molecule type" value="Genomic_DNA"/>
</dbReference>
<gene>
    <name evidence="1" type="ORF">MAG551_00263</name>
</gene>
<dbReference type="Proteomes" id="UP000722750">
    <property type="component" value="Unassembled WGS sequence"/>
</dbReference>
<protein>
    <submittedName>
        <fullName evidence="1">Uncharacterized protein</fullName>
    </submittedName>
</protein>